<sequence>MTTQAPPSGRRSRGVSIPLLRRSRRKDLVEVPARADVLALASILLSYPDDAWYADAHEMGAAVAALPDSAPAAHLRAFWDQHARMEPRAARAHYVETFDLRRKSSLFLSYYLHGDTRQRGMALLALKQRYRACGFAPDDGELPDYLPMVLEFASRAGTGAGEAPLRTHRGGIELVRRSLADRGSHYREILEAIGDLLGPVTDRQRGEVDQLALAGPPTDDAGLEIASMPYGGASWTDTPGAPFGPPEFTCAPEGR</sequence>
<keyword evidence="1" id="KW-0534">Nitrate assimilation</keyword>
<proteinExistence type="predicted"/>
<evidence type="ECO:0000313" key="4">
    <source>
        <dbReference type="EMBL" id="RXR33780.1"/>
    </source>
</evidence>
<keyword evidence="6" id="KW-1185">Reference proteome</keyword>
<dbReference type="EMBL" id="SDJQ01000013">
    <property type="protein sequence ID" value="RXR33780.1"/>
    <property type="molecule type" value="Genomic_DNA"/>
</dbReference>
<dbReference type="Proteomes" id="UP000290517">
    <property type="component" value="Unassembled WGS sequence"/>
</dbReference>
<dbReference type="InterPro" id="IPR020945">
    <property type="entry name" value="DMSO/NO3_reduct_chaperone"/>
</dbReference>
<gene>
    <name evidence="4" type="primary">narJ</name>
    <name evidence="3" type="ORF">EQW73_14085</name>
    <name evidence="4" type="ORF">EQW78_10815</name>
</gene>
<evidence type="ECO:0000256" key="1">
    <source>
        <dbReference type="ARBA" id="ARBA00023063"/>
    </source>
</evidence>
<dbReference type="PANTHER" id="PTHR43680:SF2">
    <property type="entry name" value="NITRATE REDUCTASE MOLYBDENUM COFACTOR ASSEMBLY CHAPERONE NARJ"/>
    <property type="match status" value="1"/>
</dbReference>
<dbReference type="OrthoDB" id="4307003at2"/>
<accession>A0A4Q1KVT8</accession>
<protein>
    <submittedName>
        <fullName evidence="4">Nitrate reductase molybdenum cofactor assembly chaperone</fullName>
    </submittedName>
</protein>
<organism evidence="4 5">
    <name type="scientific">Oerskovia turbata</name>
    <dbReference type="NCBI Taxonomy" id="1713"/>
    <lineage>
        <taxon>Bacteria</taxon>
        <taxon>Bacillati</taxon>
        <taxon>Actinomycetota</taxon>
        <taxon>Actinomycetes</taxon>
        <taxon>Micrococcales</taxon>
        <taxon>Cellulomonadaceae</taxon>
        <taxon>Oerskovia</taxon>
    </lineage>
</organism>
<reference evidence="5 6" key="1">
    <citation type="submission" date="2019-01" db="EMBL/GenBank/DDBJ databases">
        <title>Oerskovia turbata Genome sequencing and assembly.</title>
        <authorList>
            <person name="Dou T."/>
        </authorList>
    </citation>
    <scope>NUCLEOTIDE SEQUENCE [LARGE SCALE GENOMIC DNA]</scope>
    <source>
        <strain evidence="4 5">JCM12123</strain>
        <strain evidence="3 6">JCM3160</strain>
    </source>
</reference>
<dbReference type="GO" id="GO:0051131">
    <property type="term" value="P:chaperone-mediated protein complex assembly"/>
    <property type="evidence" value="ECO:0007669"/>
    <property type="project" value="InterPro"/>
</dbReference>
<evidence type="ECO:0000313" key="6">
    <source>
        <dbReference type="Proteomes" id="UP000290517"/>
    </source>
</evidence>
<dbReference type="NCBIfam" id="TIGR00684">
    <property type="entry name" value="narJ"/>
    <property type="match status" value="1"/>
</dbReference>
<dbReference type="PANTHER" id="PTHR43680">
    <property type="entry name" value="NITRATE REDUCTASE MOLYBDENUM COFACTOR ASSEMBLY CHAPERONE"/>
    <property type="match status" value="1"/>
</dbReference>
<dbReference type="Gene3D" id="1.10.3480.10">
    <property type="entry name" value="TorD-like"/>
    <property type="match status" value="1"/>
</dbReference>
<dbReference type="STRING" id="1713.GCA_000718325_02764"/>
<dbReference type="Proteomes" id="UP000289805">
    <property type="component" value="Unassembled WGS sequence"/>
</dbReference>
<name>A0A4Q1KVT8_9CELL</name>
<comment type="caution">
    <text evidence="4">The sequence shown here is derived from an EMBL/GenBank/DDBJ whole genome shotgun (WGS) entry which is preliminary data.</text>
</comment>
<dbReference type="EMBL" id="SDJR01000009">
    <property type="protein sequence ID" value="RXR23750.1"/>
    <property type="molecule type" value="Genomic_DNA"/>
</dbReference>
<evidence type="ECO:0000256" key="2">
    <source>
        <dbReference type="SAM" id="MobiDB-lite"/>
    </source>
</evidence>
<feature type="region of interest" description="Disordered" evidence="2">
    <location>
        <begin position="234"/>
        <end position="255"/>
    </location>
</feature>
<dbReference type="GO" id="GO:0042128">
    <property type="term" value="P:nitrate assimilation"/>
    <property type="evidence" value="ECO:0007669"/>
    <property type="project" value="UniProtKB-KW"/>
</dbReference>
<dbReference type="AlphaFoldDB" id="A0A4Q1KVT8"/>
<evidence type="ECO:0000313" key="3">
    <source>
        <dbReference type="EMBL" id="RXR23750.1"/>
    </source>
</evidence>
<dbReference type="SUPFAM" id="SSF89155">
    <property type="entry name" value="TorD-like"/>
    <property type="match status" value="1"/>
</dbReference>
<evidence type="ECO:0000313" key="5">
    <source>
        <dbReference type="Proteomes" id="UP000289805"/>
    </source>
</evidence>
<dbReference type="GO" id="GO:0051082">
    <property type="term" value="F:unfolded protein binding"/>
    <property type="evidence" value="ECO:0007669"/>
    <property type="project" value="InterPro"/>
</dbReference>
<dbReference type="InterPro" id="IPR036411">
    <property type="entry name" value="TorD-like_sf"/>
</dbReference>
<dbReference type="Pfam" id="PF02613">
    <property type="entry name" value="Nitrate_red_del"/>
    <property type="match status" value="1"/>
</dbReference>
<dbReference type="GO" id="GO:0016530">
    <property type="term" value="F:metallochaperone activity"/>
    <property type="evidence" value="ECO:0007669"/>
    <property type="project" value="TreeGrafter"/>
</dbReference>
<dbReference type="InterPro" id="IPR003765">
    <property type="entry name" value="NO3_reductase_chaperone_NarJ"/>
</dbReference>